<sequence>MHTPFNLHSRSANVTQSVSPIWKLSEDLLWRIFMTNVNNPQILTPYQYNVKDHTPRPLEVTRITSQVCRHWRNIILSSTAIWGRLIDFVSFDQKTTHWRDEVISRSGSSSLLWVVEGETSNYVGAPKATESRAFLLRFIADQWNRIEKIFVNRWSGEDWSFLSRPAPCLSQFEIHTMFDAGASDHPSSLPGNIFADQAPQLKSFQMTGAHCDLSLGWTANLQDLTLGGSFSNQAVFEILSNLPLLQSLDLYGHIAVPDFEPPIVYLPHLQTLYIDTCLEYLRHIRPPPGCLFRFRENRDKILSRLSRERELSEMYQNYFAAHHPSSLSLMCTKRRFVLHSGIFEGLARDTPDMELNFTSHAGIAINSVTYLFQMCSSPLLKEVTRLSMKILHPRPGLLVALKKFSFMLQSLDYLQLDEDTLNILLHWDQESPCSGIVFPRLQNLKLSHLSHASEIEGGVSTESRLERFLFHRRQIGAPIKVLDLTHYQDLAVWLLDATRSLERLDELKGMKVLYRSVDTPGVILHYECGSGHPDVLRLRYGADIARELSDSMVLNLPYID</sequence>
<dbReference type="OrthoDB" id="3045590at2759"/>
<dbReference type="SUPFAM" id="SSF52047">
    <property type="entry name" value="RNI-like"/>
    <property type="match status" value="1"/>
</dbReference>
<dbReference type="EMBL" id="JAFIQS010000024">
    <property type="protein sequence ID" value="KAG5161867.1"/>
    <property type="molecule type" value="Genomic_DNA"/>
</dbReference>
<protein>
    <recommendedName>
        <fullName evidence="2">F-box domain-containing protein</fullName>
    </recommendedName>
</protein>
<reference evidence="1" key="1">
    <citation type="submission" date="2021-02" db="EMBL/GenBank/DDBJ databases">
        <title>Psilocybe cubensis genome.</title>
        <authorList>
            <person name="Mckernan K.J."/>
            <person name="Crawford S."/>
            <person name="Trippe A."/>
            <person name="Kane L.T."/>
            <person name="Mclaughlin S."/>
        </authorList>
    </citation>
    <scope>NUCLEOTIDE SEQUENCE [LARGE SCALE GENOMIC DNA]</scope>
    <source>
        <strain evidence="1">MGC-MH-2018</strain>
    </source>
</reference>
<proteinExistence type="predicted"/>
<evidence type="ECO:0000313" key="1">
    <source>
        <dbReference type="EMBL" id="KAG5161867.1"/>
    </source>
</evidence>
<dbReference type="AlphaFoldDB" id="A0A8H8CDB9"/>
<name>A0A8H8CDB9_PSICU</name>
<evidence type="ECO:0008006" key="2">
    <source>
        <dbReference type="Google" id="ProtNLM"/>
    </source>
</evidence>
<accession>A0A8H8CDB9</accession>
<comment type="caution">
    <text evidence="1">The sequence shown here is derived from an EMBL/GenBank/DDBJ whole genome shotgun (WGS) entry which is preliminary data.</text>
</comment>
<gene>
    <name evidence="1" type="ORF">JR316_013279</name>
</gene>
<organism evidence="1">
    <name type="scientific">Psilocybe cubensis</name>
    <name type="common">Psychedelic mushroom</name>
    <name type="synonym">Stropharia cubensis</name>
    <dbReference type="NCBI Taxonomy" id="181762"/>
    <lineage>
        <taxon>Eukaryota</taxon>
        <taxon>Fungi</taxon>
        <taxon>Dikarya</taxon>
        <taxon>Basidiomycota</taxon>
        <taxon>Agaricomycotina</taxon>
        <taxon>Agaricomycetes</taxon>
        <taxon>Agaricomycetidae</taxon>
        <taxon>Agaricales</taxon>
        <taxon>Agaricineae</taxon>
        <taxon>Strophariaceae</taxon>
        <taxon>Psilocybe</taxon>
    </lineage>
</organism>
<dbReference type="InterPro" id="IPR032675">
    <property type="entry name" value="LRR_dom_sf"/>
</dbReference>
<dbReference type="Gene3D" id="3.80.10.10">
    <property type="entry name" value="Ribonuclease Inhibitor"/>
    <property type="match status" value="1"/>
</dbReference>